<dbReference type="InterPro" id="IPR002591">
    <property type="entry name" value="Phosphodiest/P_Trfase"/>
</dbReference>
<dbReference type="Pfam" id="PF01663">
    <property type="entry name" value="Phosphodiest"/>
    <property type="match status" value="1"/>
</dbReference>
<feature type="chain" id="PRO_5008058229" evidence="1">
    <location>
        <begin position="20"/>
        <end position="483"/>
    </location>
</feature>
<dbReference type="OrthoDB" id="2118639at2759"/>
<dbReference type="PANTHER" id="PTHR10151">
    <property type="entry name" value="ECTONUCLEOTIDE PYROPHOSPHATASE/PHOSPHODIESTERASE"/>
    <property type="match status" value="1"/>
</dbReference>
<gene>
    <name evidence="2" type="ORF">CC84DRAFT_1142452</name>
</gene>
<dbReference type="RefSeq" id="XP_018036920.1">
    <property type="nucleotide sequence ID" value="XM_018176369.1"/>
</dbReference>
<evidence type="ECO:0000256" key="1">
    <source>
        <dbReference type="SAM" id="SignalP"/>
    </source>
</evidence>
<dbReference type="GO" id="GO:0016787">
    <property type="term" value="F:hydrolase activity"/>
    <property type="evidence" value="ECO:0007669"/>
    <property type="project" value="UniProtKB-ARBA"/>
</dbReference>
<dbReference type="PANTHER" id="PTHR10151:SF120">
    <property type="entry name" value="BIS(5'-ADENOSYL)-TRIPHOSPHATASE"/>
    <property type="match status" value="1"/>
</dbReference>
<protein>
    <submittedName>
        <fullName evidence="2">Type I phosphodiesterase/nucleotide pyrophosphatase</fullName>
    </submittedName>
</protein>
<dbReference type="SUPFAM" id="SSF53649">
    <property type="entry name" value="Alkaline phosphatase-like"/>
    <property type="match status" value="1"/>
</dbReference>
<reference evidence="2 3" key="1">
    <citation type="submission" date="2016-05" db="EMBL/GenBank/DDBJ databases">
        <title>Comparative analysis of secretome profiles of manganese(II)-oxidizing ascomycete fungi.</title>
        <authorList>
            <consortium name="DOE Joint Genome Institute"/>
            <person name="Zeiner C.A."/>
            <person name="Purvine S.O."/>
            <person name="Zink E.M."/>
            <person name="Wu S."/>
            <person name="Pasa-Tolic L."/>
            <person name="Chaput D.L."/>
            <person name="Haridas S."/>
            <person name="Grigoriev I.V."/>
            <person name="Santelli C.M."/>
            <person name="Hansel C.M."/>
        </authorList>
    </citation>
    <scope>NUCLEOTIDE SEQUENCE [LARGE SCALE GENOMIC DNA]</scope>
    <source>
        <strain evidence="2 3">AP3s5-JAC2a</strain>
    </source>
</reference>
<evidence type="ECO:0000313" key="3">
    <source>
        <dbReference type="Proteomes" id="UP000077069"/>
    </source>
</evidence>
<dbReference type="Gene3D" id="3.40.720.10">
    <property type="entry name" value="Alkaline Phosphatase, subunit A"/>
    <property type="match status" value="1"/>
</dbReference>
<dbReference type="InParanoid" id="A0A177CG18"/>
<keyword evidence="3" id="KW-1185">Reference proteome</keyword>
<feature type="signal peptide" evidence="1">
    <location>
        <begin position="1"/>
        <end position="19"/>
    </location>
</feature>
<dbReference type="STRING" id="1460663.A0A177CG18"/>
<evidence type="ECO:0000313" key="2">
    <source>
        <dbReference type="EMBL" id="OAG06555.1"/>
    </source>
</evidence>
<proteinExistence type="predicted"/>
<sequence>MKSALSFLALQVLLNQANGTPLLARDRDYDSDHGCRVKYVVVLSIDGLHNSDVDKWLALGPSNISTLLETGYRYTDAYTTGPSDSFPGTLSAWTGANPKTTGVWYDDTYDRTYFAPIVYDESIDYNSTQLFSGGINPANLPQTLINGKCTAVYPHARTRVNTAFEVVVRKGLKTAYTDKHPAYDLVRGPSGKGLSTGYFPEIAATDGKVPGTIAYDQLHVNALLDWFDGKDVANAEGSLGGKLPTLSGGNFQAVSVAQKTHGYVNGTLAFTDALKQAMTFVDASLGALVEKLKAKDIYDQTLIVIASKHGQAPIDPAKFKDINPKNVTAATGVKVAFQTSDDIALIFLANQKDLHVAVAGLTARKADLKISDIIYGQRLIDLHFGDPTKDPAVPDIIIVPQAGIIYTTSKSKIAEHGGLSDDDRHIAVFMSNPHLKKMAFGQRVYATQVAPTILGALGLNANELDGVRAERTEALPGFHNGRN</sequence>
<dbReference type="InterPro" id="IPR017850">
    <property type="entry name" value="Alkaline_phosphatase_core_sf"/>
</dbReference>
<keyword evidence="1" id="KW-0732">Signal</keyword>
<dbReference type="AlphaFoldDB" id="A0A177CG18"/>
<accession>A0A177CG18</accession>
<dbReference type="GeneID" id="28759855"/>
<dbReference type="EMBL" id="KV441551">
    <property type="protein sequence ID" value="OAG06555.1"/>
    <property type="molecule type" value="Genomic_DNA"/>
</dbReference>
<name>A0A177CG18_9PLEO</name>
<organism evidence="2 3">
    <name type="scientific">Paraphaeosphaeria sporulosa</name>
    <dbReference type="NCBI Taxonomy" id="1460663"/>
    <lineage>
        <taxon>Eukaryota</taxon>
        <taxon>Fungi</taxon>
        <taxon>Dikarya</taxon>
        <taxon>Ascomycota</taxon>
        <taxon>Pezizomycotina</taxon>
        <taxon>Dothideomycetes</taxon>
        <taxon>Pleosporomycetidae</taxon>
        <taxon>Pleosporales</taxon>
        <taxon>Massarineae</taxon>
        <taxon>Didymosphaeriaceae</taxon>
        <taxon>Paraphaeosphaeria</taxon>
    </lineage>
</organism>
<dbReference type="Proteomes" id="UP000077069">
    <property type="component" value="Unassembled WGS sequence"/>
</dbReference>